<evidence type="ECO:0000313" key="2">
    <source>
        <dbReference type="Proteomes" id="UP001152747"/>
    </source>
</evidence>
<protein>
    <submittedName>
        <fullName evidence="1">Uncharacterized protein</fullName>
    </submittedName>
</protein>
<dbReference type="Proteomes" id="UP001152747">
    <property type="component" value="Unassembled WGS sequence"/>
</dbReference>
<dbReference type="EMBL" id="CANHGI010000005">
    <property type="protein sequence ID" value="CAI5453817.1"/>
    <property type="molecule type" value="Genomic_DNA"/>
</dbReference>
<comment type="caution">
    <text evidence="1">The sequence shown here is derived from an EMBL/GenBank/DDBJ whole genome shotgun (WGS) entry which is preliminary data.</text>
</comment>
<reference evidence="1" key="1">
    <citation type="submission" date="2022-11" db="EMBL/GenBank/DDBJ databases">
        <authorList>
            <person name="Kikuchi T."/>
        </authorList>
    </citation>
    <scope>NUCLEOTIDE SEQUENCE</scope>
    <source>
        <strain evidence="1">PS1010</strain>
    </source>
</reference>
<evidence type="ECO:0000313" key="1">
    <source>
        <dbReference type="EMBL" id="CAI5453817.1"/>
    </source>
</evidence>
<sequence>MLKIPNSPNLNLFECRFDLSPKAFCSFEWQYDLDIDFGMETGIKMECDWEREHEKIKRKFGLNSNEDYIYISKYELLFEYER</sequence>
<proteinExistence type="predicted"/>
<gene>
    <name evidence="1" type="ORF">CAMP_LOCUS16454</name>
</gene>
<dbReference type="AlphaFoldDB" id="A0A9P1J144"/>
<organism evidence="1 2">
    <name type="scientific">Caenorhabditis angaria</name>
    <dbReference type="NCBI Taxonomy" id="860376"/>
    <lineage>
        <taxon>Eukaryota</taxon>
        <taxon>Metazoa</taxon>
        <taxon>Ecdysozoa</taxon>
        <taxon>Nematoda</taxon>
        <taxon>Chromadorea</taxon>
        <taxon>Rhabditida</taxon>
        <taxon>Rhabditina</taxon>
        <taxon>Rhabditomorpha</taxon>
        <taxon>Rhabditoidea</taxon>
        <taxon>Rhabditidae</taxon>
        <taxon>Peloderinae</taxon>
        <taxon>Caenorhabditis</taxon>
    </lineage>
</organism>
<accession>A0A9P1J144</accession>
<name>A0A9P1J144_9PELO</name>
<keyword evidence="2" id="KW-1185">Reference proteome</keyword>